<keyword evidence="1" id="KW-0560">Oxidoreductase</keyword>
<sequence>MGANELHAAIKPMQNPAQIELRDEERQPCEIWTRVMGYHRPMSSFNIGKKGEFHERKYFDEKRADLSA</sequence>
<dbReference type="EMBL" id="JAUYVH010000007">
    <property type="protein sequence ID" value="MDQ9171217.1"/>
    <property type="molecule type" value="Genomic_DNA"/>
</dbReference>
<name>A0ABU1BQK9_9BURK</name>
<organism evidence="1 2">
    <name type="scientific">Keguizhuia sedimenti</name>
    <dbReference type="NCBI Taxonomy" id="3064264"/>
    <lineage>
        <taxon>Bacteria</taxon>
        <taxon>Pseudomonadati</taxon>
        <taxon>Pseudomonadota</taxon>
        <taxon>Betaproteobacteria</taxon>
        <taxon>Burkholderiales</taxon>
        <taxon>Oxalobacteraceae</taxon>
        <taxon>Keguizhuia</taxon>
    </lineage>
</organism>
<keyword evidence="2" id="KW-1185">Reference proteome</keyword>
<gene>
    <name evidence="1" type="primary">nrdD</name>
    <name evidence="1" type="ORF">Q8A64_12455</name>
</gene>
<evidence type="ECO:0000313" key="2">
    <source>
        <dbReference type="Proteomes" id="UP001225596"/>
    </source>
</evidence>
<dbReference type="Pfam" id="PF13597">
    <property type="entry name" value="NRDD"/>
    <property type="match status" value="1"/>
</dbReference>
<comment type="caution">
    <text evidence="1">The sequence shown here is derived from an EMBL/GenBank/DDBJ whole genome shotgun (WGS) entry which is preliminary data.</text>
</comment>
<dbReference type="GO" id="GO:0016491">
    <property type="term" value="F:oxidoreductase activity"/>
    <property type="evidence" value="ECO:0007669"/>
    <property type="project" value="UniProtKB-KW"/>
</dbReference>
<accession>A0ABU1BQK9</accession>
<dbReference type="Proteomes" id="UP001225596">
    <property type="component" value="Unassembled WGS sequence"/>
</dbReference>
<proteinExistence type="predicted"/>
<evidence type="ECO:0000313" key="1">
    <source>
        <dbReference type="EMBL" id="MDQ9171217.1"/>
    </source>
</evidence>
<protein>
    <submittedName>
        <fullName evidence="1">Anaerobic ribonucleoside-triphosphate reductase</fullName>
        <ecNumber evidence="1">1.1.98.6</ecNumber>
    </submittedName>
</protein>
<dbReference type="InterPro" id="IPR012833">
    <property type="entry name" value="NrdD"/>
</dbReference>
<reference evidence="1 2" key="1">
    <citation type="submission" date="2023-08" db="EMBL/GenBank/DDBJ databases">
        <title>Oxalobacteraceae gen .nov., isolated from river sludge outside the plant.</title>
        <authorList>
            <person name="Zhao S.Y."/>
        </authorList>
    </citation>
    <scope>NUCLEOTIDE SEQUENCE [LARGE SCALE GENOMIC DNA]</scope>
    <source>
        <strain evidence="1 2">R-40</strain>
    </source>
</reference>
<dbReference type="RefSeq" id="WP_338437152.1">
    <property type="nucleotide sequence ID" value="NZ_JAUYVH010000007.1"/>
</dbReference>
<dbReference type="EC" id="1.1.98.6" evidence="1"/>